<feature type="transmembrane region" description="Helical" evidence="1">
    <location>
        <begin position="226"/>
        <end position="247"/>
    </location>
</feature>
<reference evidence="2" key="1">
    <citation type="submission" date="2019-08" db="EMBL/GenBank/DDBJ databases">
        <authorList>
            <person name="Kucharzyk K."/>
            <person name="Murdoch R.W."/>
            <person name="Higgins S."/>
            <person name="Loffler F."/>
        </authorList>
    </citation>
    <scope>NUCLEOTIDE SEQUENCE</scope>
</reference>
<feature type="transmembrane region" description="Helical" evidence="1">
    <location>
        <begin position="43"/>
        <end position="62"/>
    </location>
</feature>
<evidence type="ECO:0000256" key="1">
    <source>
        <dbReference type="SAM" id="Phobius"/>
    </source>
</evidence>
<feature type="transmembrane region" description="Helical" evidence="1">
    <location>
        <begin position="123"/>
        <end position="146"/>
    </location>
</feature>
<dbReference type="EMBL" id="VSSQ01031832">
    <property type="protein sequence ID" value="MPM82890.1"/>
    <property type="molecule type" value="Genomic_DNA"/>
</dbReference>
<organism evidence="2">
    <name type="scientific">bioreactor metagenome</name>
    <dbReference type="NCBI Taxonomy" id="1076179"/>
    <lineage>
        <taxon>unclassified sequences</taxon>
        <taxon>metagenomes</taxon>
        <taxon>ecological metagenomes</taxon>
    </lineage>
</organism>
<feature type="transmembrane region" description="Helical" evidence="1">
    <location>
        <begin position="191"/>
        <end position="214"/>
    </location>
</feature>
<name>A0A645D073_9ZZZZ</name>
<dbReference type="PANTHER" id="PTHR37814">
    <property type="entry name" value="CONSERVED MEMBRANE PROTEIN"/>
    <property type="match status" value="1"/>
</dbReference>
<sequence length="377" mass="40665">MSNSSVSKGSWGAAFSVASVWFGTHVGGGFATGNQAIQYYVKFGWMASFLPMIAMGILALVIKEAMTMAATRKMYTYKEVFTELWAPYTKLELTMEVFNFVIILAAVGASIAGAASLLTSYGIPYGVAVCIIGVMLVFLVIFGVNLVIKASTVMSVVILISSFTMYFIAIGRNTAGISQAFATNQPQVGMAIFKTLTYSGFQCVAVPSMIAASSILNVKGVKRTSLLGWLMNGLALSVSCIMLLGYYDEVIAAEALTLPNLYIANKLGIGILAVCYQVSLFFAFISTCTTTIFTMVQKFENKIFKSSISNIKVRRVIVAAIVILVCMAVSLVGLTNIIKYAYGYCGYLGFVVITIPMLTIAHKKNNEYIAAHPECVE</sequence>
<feature type="transmembrane region" description="Helical" evidence="1">
    <location>
        <begin position="97"/>
        <end position="117"/>
    </location>
</feature>
<feature type="transmembrane region" description="Helical" evidence="1">
    <location>
        <begin position="341"/>
        <end position="361"/>
    </location>
</feature>
<dbReference type="PANTHER" id="PTHR37814:SF1">
    <property type="entry name" value="MEMBRANE PROTEIN"/>
    <property type="match status" value="1"/>
</dbReference>
<evidence type="ECO:0000313" key="2">
    <source>
        <dbReference type="EMBL" id="MPM82890.1"/>
    </source>
</evidence>
<feature type="transmembrane region" description="Helical" evidence="1">
    <location>
        <begin position="12"/>
        <end position="31"/>
    </location>
</feature>
<protein>
    <submittedName>
        <fullName evidence="2">Uncharacterized protein</fullName>
    </submittedName>
</protein>
<comment type="caution">
    <text evidence="2">The sequence shown here is derived from an EMBL/GenBank/DDBJ whole genome shotgun (WGS) entry which is preliminary data.</text>
</comment>
<gene>
    <name evidence="2" type="ORF">SDC9_129952</name>
</gene>
<dbReference type="AlphaFoldDB" id="A0A645D073"/>
<keyword evidence="1" id="KW-0472">Membrane</keyword>
<feature type="transmembrane region" description="Helical" evidence="1">
    <location>
        <begin position="267"/>
        <end position="296"/>
    </location>
</feature>
<feature type="transmembrane region" description="Helical" evidence="1">
    <location>
        <begin position="153"/>
        <end position="171"/>
    </location>
</feature>
<dbReference type="InterPro" id="IPR038728">
    <property type="entry name" value="YkvI-like"/>
</dbReference>
<keyword evidence="1" id="KW-1133">Transmembrane helix</keyword>
<proteinExistence type="predicted"/>
<keyword evidence="1" id="KW-0812">Transmembrane</keyword>
<feature type="transmembrane region" description="Helical" evidence="1">
    <location>
        <begin position="316"/>
        <end position="335"/>
    </location>
</feature>
<accession>A0A645D073</accession>